<evidence type="ECO:0000313" key="2">
    <source>
        <dbReference type="EMBL" id="KYC56115.1"/>
    </source>
</evidence>
<name>A0A150JES9_9EURY</name>
<sequence>MSDEPSLCIICAWRENCKKQFLKGKDVSLKCPDFTRDLSIKHLEKDDDEKKDSGDDKGGM</sequence>
<reference evidence="1 3" key="1">
    <citation type="journal article" date="2016" name="ISME J.">
        <title>Chasing the elusive Euryarchaeota class WSA2: genomes reveal a uniquely fastidious methyl-reducing methanogen.</title>
        <authorList>
            <person name="Nobu M.K."/>
            <person name="Narihiro T."/>
            <person name="Kuroda K."/>
            <person name="Mei R."/>
            <person name="Liu W.T."/>
        </authorList>
    </citation>
    <scope>NUCLEOTIDE SEQUENCE [LARGE SCALE GENOMIC DNA]</scope>
    <source>
        <strain evidence="1">ADurb1013_Bin02101</strain>
        <strain evidence="2">ADurb1213_Bin02801</strain>
    </source>
</reference>
<evidence type="ECO:0000313" key="1">
    <source>
        <dbReference type="EMBL" id="KYC53269.1"/>
    </source>
</evidence>
<dbReference type="EMBL" id="LNJB01000028">
    <property type="protein sequence ID" value="KYC53269.1"/>
    <property type="molecule type" value="Genomic_DNA"/>
</dbReference>
<proteinExistence type="predicted"/>
<gene>
    <name evidence="1" type="ORF">AN188_01474</name>
    <name evidence="2" type="ORF">APG09_01471</name>
</gene>
<organism evidence="1 3">
    <name type="scientific">Candidatus Methanofastidiosum methylothiophilum</name>
    <dbReference type="NCBI Taxonomy" id="1705564"/>
    <lineage>
        <taxon>Archaea</taxon>
        <taxon>Methanobacteriati</taxon>
        <taxon>Methanobacteriota</taxon>
        <taxon>Stenosarchaea group</taxon>
        <taxon>Candidatus Methanofastidiosia</taxon>
        <taxon>Candidatus Methanofastidiosales</taxon>
        <taxon>Candidatus Methanofastidiosaceae</taxon>
        <taxon>Candidatus Methanofastidiosum</taxon>
    </lineage>
</organism>
<dbReference type="EMBL" id="LNJE01000025">
    <property type="protein sequence ID" value="KYC56115.1"/>
    <property type="molecule type" value="Genomic_DNA"/>
</dbReference>
<accession>A0A150JG11</accession>
<dbReference type="Proteomes" id="UP000092420">
    <property type="component" value="Unassembled WGS sequence"/>
</dbReference>
<accession>A0A150J7Q3</accession>
<evidence type="ECO:0000313" key="3">
    <source>
        <dbReference type="Proteomes" id="UP000092420"/>
    </source>
</evidence>
<dbReference type="AlphaFoldDB" id="A0A150JES9"/>
<comment type="caution">
    <text evidence="1">The sequence shown here is derived from an EMBL/GenBank/DDBJ whole genome shotgun (WGS) entry which is preliminary data.</text>
</comment>
<protein>
    <submittedName>
        <fullName evidence="1">Uncharacterized protein</fullName>
    </submittedName>
</protein>
<accession>A0A150JES9</accession>